<evidence type="ECO:0000256" key="5">
    <source>
        <dbReference type="ARBA" id="ARBA00022989"/>
    </source>
</evidence>
<comment type="caution">
    <text evidence="8">The sequence shown here is derived from an EMBL/GenBank/DDBJ whole genome shotgun (WGS) entry which is preliminary data.</text>
</comment>
<dbReference type="InterPro" id="IPR003317">
    <property type="entry name" value="Cyt-d_oxidase_su2"/>
</dbReference>
<dbReference type="PANTHER" id="PTHR43141:SF4">
    <property type="entry name" value="CYTOCHROME BD2 SUBUNIT II"/>
    <property type="match status" value="1"/>
</dbReference>
<dbReference type="EMBL" id="CAJZAG010000014">
    <property type="protein sequence ID" value="CAG9185378.1"/>
    <property type="molecule type" value="Genomic_DNA"/>
</dbReference>
<keyword evidence="3" id="KW-1003">Cell membrane</keyword>
<feature type="transmembrane region" description="Helical" evidence="7">
    <location>
        <begin position="276"/>
        <end position="297"/>
    </location>
</feature>
<evidence type="ECO:0000313" key="8">
    <source>
        <dbReference type="EMBL" id="CAG9185378.1"/>
    </source>
</evidence>
<dbReference type="PANTHER" id="PTHR43141">
    <property type="entry name" value="CYTOCHROME BD2 SUBUNIT II"/>
    <property type="match status" value="1"/>
</dbReference>
<evidence type="ECO:0000256" key="4">
    <source>
        <dbReference type="ARBA" id="ARBA00022692"/>
    </source>
</evidence>
<evidence type="ECO:0008006" key="10">
    <source>
        <dbReference type="Google" id="ProtNLM"/>
    </source>
</evidence>
<keyword evidence="5 7" id="KW-1133">Transmembrane helix</keyword>
<dbReference type="Pfam" id="PF02322">
    <property type="entry name" value="Cyt_bd_oxida_II"/>
    <property type="match status" value="1"/>
</dbReference>
<dbReference type="Proteomes" id="UP000706525">
    <property type="component" value="Unassembled WGS sequence"/>
</dbReference>
<name>A0ABM8XYC6_9BURK</name>
<reference evidence="8 9" key="1">
    <citation type="submission" date="2021-08" db="EMBL/GenBank/DDBJ databases">
        <authorList>
            <person name="Peeters C."/>
        </authorList>
    </citation>
    <scope>NUCLEOTIDE SEQUENCE [LARGE SCALE GENOMIC DNA]</scope>
    <source>
        <strain evidence="8 9">LMG 32289</strain>
    </source>
</reference>
<gene>
    <name evidence="8" type="ORF">LMG32289_05937</name>
</gene>
<feature type="transmembrane region" description="Helical" evidence="7">
    <location>
        <begin position="207"/>
        <end position="224"/>
    </location>
</feature>
<feature type="transmembrane region" description="Helical" evidence="7">
    <location>
        <begin position="12"/>
        <end position="42"/>
    </location>
</feature>
<evidence type="ECO:0000256" key="2">
    <source>
        <dbReference type="ARBA" id="ARBA00007543"/>
    </source>
</evidence>
<evidence type="ECO:0000256" key="1">
    <source>
        <dbReference type="ARBA" id="ARBA00004651"/>
    </source>
</evidence>
<evidence type="ECO:0000256" key="6">
    <source>
        <dbReference type="ARBA" id="ARBA00023136"/>
    </source>
</evidence>
<feature type="transmembrane region" description="Helical" evidence="7">
    <location>
        <begin position="142"/>
        <end position="162"/>
    </location>
</feature>
<dbReference type="RefSeq" id="WP_223994819.1">
    <property type="nucleotide sequence ID" value="NZ_CAJZAG010000014.1"/>
</dbReference>
<feature type="transmembrane region" description="Helical" evidence="7">
    <location>
        <begin position="317"/>
        <end position="337"/>
    </location>
</feature>
<feature type="transmembrane region" description="Helical" evidence="7">
    <location>
        <begin position="87"/>
        <end position="104"/>
    </location>
</feature>
<proteinExistence type="inferred from homology"/>
<sequence>MDTLPHTLLVDVWFWILALMAACYVVSDGFDLGIGILSLFAPDRPTREVMIDTIVHMRDANETWLVVIGGGLFGAFPAAYALLLPQLYVPVITLILGLIARGAAIELRGSARDAAGLPATAELSTKARRPHQRWSLATWDRLLGLGSLLVAVSQGVLVGRLLTGMRPGAWHSTLVLAAILGVCAGYALLGSTYLIGRGVASIEHRRWTPCALVLALGSAVLLAGDMLWHQRDELKTLPWASIALGLIAAALALYLVRLVVVLRHPARNSHERARRAPFGVAVALFLVSLAGLASSVFPYVVPGRLTLAEAASDDRVLALMLVGVGVLLPIMVGYALYQNHALRTARGDRRARRRLF</sequence>
<keyword evidence="4 7" id="KW-0812">Transmembrane</keyword>
<feature type="transmembrane region" description="Helical" evidence="7">
    <location>
        <begin position="63"/>
        <end position="81"/>
    </location>
</feature>
<accession>A0ABM8XYC6</accession>
<protein>
    <recommendedName>
        <fullName evidence="10">Cytochrome d ubiquinol oxidase subunit II</fullName>
    </recommendedName>
</protein>
<comment type="similarity">
    <text evidence="2">Belongs to the cytochrome ubiquinol oxidase subunit 2 family.</text>
</comment>
<evidence type="ECO:0000256" key="7">
    <source>
        <dbReference type="SAM" id="Phobius"/>
    </source>
</evidence>
<keyword evidence="9" id="KW-1185">Reference proteome</keyword>
<comment type="subcellular location">
    <subcellularLocation>
        <location evidence="1">Cell membrane</location>
        <topology evidence="1">Multi-pass membrane protein</topology>
    </subcellularLocation>
</comment>
<evidence type="ECO:0000256" key="3">
    <source>
        <dbReference type="ARBA" id="ARBA00022475"/>
    </source>
</evidence>
<evidence type="ECO:0000313" key="9">
    <source>
        <dbReference type="Proteomes" id="UP000706525"/>
    </source>
</evidence>
<feature type="transmembrane region" description="Helical" evidence="7">
    <location>
        <begin position="236"/>
        <end position="256"/>
    </location>
</feature>
<feature type="transmembrane region" description="Helical" evidence="7">
    <location>
        <begin position="174"/>
        <end position="195"/>
    </location>
</feature>
<organism evidence="8 9">
    <name type="scientific">Cupriavidus pampae</name>
    <dbReference type="NCBI Taxonomy" id="659251"/>
    <lineage>
        <taxon>Bacteria</taxon>
        <taxon>Pseudomonadati</taxon>
        <taxon>Pseudomonadota</taxon>
        <taxon>Betaproteobacteria</taxon>
        <taxon>Burkholderiales</taxon>
        <taxon>Burkholderiaceae</taxon>
        <taxon>Cupriavidus</taxon>
    </lineage>
</organism>
<keyword evidence="6 7" id="KW-0472">Membrane</keyword>